<gene>
    <name evidence="2" type="ORF">L0665_02695</name>
</gene>
<feature type="transmembrane region" description="Helical" evidence="1">
    <location>
        <begin position="38"/>
        <end position="62"/>
    </location>
</feature>
<evidence type="ECO:0000313" key="3">
    <source>
        <dbReference type="Proteomes" id="UP001143747"/>
    </source>
</evidence>
<evidence type="ECO:0000313" key="2">
    <source>
        <dbReference type="EMBL" id="MDE4907525.1"/>
    </source>
</evidence>
<organism evidence="2 3">
    <name type="scientific">Methanogenium marinum</name>
    <dbReference type="NCBI Taxonomy" id="348610"/>
    <lineage>
        <taxon>Archaea</taxon>
        <taxon>Methanobacteriati</taxon>
        <taxon>Methanobacteriota</taxon>
        <taxon>Stenosarchaea group</taxon>
        <taxon>Methanomicrobia</taxon>
        <taxon>Methanomicrobiales</taxon>
        <taxon>Methanomicrobiaceae</taxon>
        <taxon>Methanogenium</taxon>
    </lineage>
</organism>
<sequence>MTYDWPTLLYPAEWGFRFFIFGVIIFLVSGLSTTLFMVAYWTMIAAAAGAFLIQARILFLVATGRISEIE</sequence>
<keyword evidence="1" id="KW-0812">Transmembrane</keyword>
<keyword evidence="3" id="KW-1185">Reference proteome</keyword>
<keyword evidence="1" id="KW-1133">Transmembrane helix</keyword>
<dbReference type="AlphaFoldDB" id="A0A9Q4PV26"/>
<proteinExistence type="predicted"/>
<comment type="caution">
    <text evidence="2">The sequence shown here is derived from an EMBL/GenBank/DDBJ whole genome shotgun (WGS) entry which is preliminary data.</text>
</comment>
<feature type="transmembrane region" description="Helical" evidence="1">
    <location>
        <begin position="14"/>
        <end position="31"/>
    </location>
</feature>
<accession>A0A9Q4PV26</accession>
<keyword evidence="1" id="KW-0472">Membrane</keyword>
<reference evidence="2" key="1">
    <citation type="submission" date="2022-01" db="EMBL/GenBank/DDBJ databases">
        <title>Draft genome of Methanogenium marinum DSM 15558.</title>
        <authorList>
            <person name="Chen S.-C."/>
            <person name="You Y.-T."/>
        </authorList>
    </citation>
    <scope>NUCLEOTIDE SEQUENCE</scope>
    <source>
        <strain evidence="2">DSM 15558</strain>
    </source>
</reference>
<evidence type="ECO:0000256" key="1">
    <source>
        <dbReference type="SAM" id="Phobius"/>
    </source>
</evidence>
<dbReference type="Proteomes" id="UP001143747">
    <property type="component" value="Unassembled WGS sequence"/>
</dbReference>
<protein>
    <submittedName>
        <fullName evidence="2">Uncharacterized protein</fullName>
    </submittedName>
</protein>
<dbReference type="EMBL" id="JAKELO010000002">
    <property type="protein sequence ID" value="MDE4907525.1"/>
    <property type="molecule type" value="Genomic_DNA"/>
</dbReference>
<name>A0A9Q4PV26_9EURY</name>
<dbReference type="RefSeq" id="WP_274924175.1">
    <property type="nucleotide sequence ID" value="NZ_JAKELO010000002.1"/>
</dbReference>